<dbReference type="PROSITE" id="PS51257">
    <property type="entry name" value="PROKAR_LIPOPROTEIN"/>
    <property type="match status" value="1"/>
</dbReference>
<proteinExistence type="predicted"/>
<dbReference type="Proteomes" id="UP000470876">
    <property type="component" value="Unassembled WGS sequence"/>
</dbReference>
<evidence type="ECO:0000313" key="1">
    <source>
        <dbReference type="EMBL" id="NEW57509.1"/>
    </source>
</evidence>
<gene>
    <name evidence="1" type="ORF">GV794_17870</name>
</gene>
<evidence type="ECO:0000313" key="2">
    <source>
        <dbReference type="Proteomes" id="UP000470876"/>
    </source>
</evidence>
<dbReference type="EMBL" id="JAAGUX010000031">
    <property type="protein sequence ID" value="NEW57509.1"/>
    <property type="molecule type" value="Genomic_DNA"/>
</dbReference>
<name>A0ABX0CVA8_9NOCA</name>
<sequence length="62" mass="5808">MTSVARPALIGGLVVGAALLAGCDSASGIPGDGPEATAAVTTITPPAAIPTQTTPLAPVAAR</sequence>
<protein>
    <submittedName>
        <fullName evidence="1">Uncharacterized protein</fullName>
    </submittedName>
</protein>
<accession>A0ABX0CVA8</accession>
<comment type="caution">
    <text evidence="1">The sequence shown here is derived from an EMBL/GenBank/DDBJ whole genome shotgun (WGS) entry which is preliminary data.</text>
</comment>
<organism evidence="1 2">
    <name type="scientific">Nocardia cyriacigeorgica</name>
    <dbReference type="NCBI Taxonomy" id="135487"/>
    <lineage>
        <taxon>Bacteria</taxon>
        <taxon>Bacillati</taxon>
        <taxon>Actinomycetota</taxon>
        <taxon>Actinomycetes</taxon>
        <taxon>Mycobacteriales</taxon>
        <taxon>Nocardiaceae</taxon>
        <taxon>Nocardia</taxon>
    </lineage>
</organism>
<keyword evidence="2" id="KW-1185">Reference proteome</keyword>
<feature type="non-terminal residue" evidence="1">
    <location>
        <position position="62"/>
    </location>
</feature>
<reference evidence="1 2" key="1">
    <citation type="submission" date="2020-01" db="EMBL/GenBank/DDBJ databases">
        <title>Genetics and antimicrobial susceptibilities of Nocardia species isolated from the soil; a comparison with species isolated from humans.</title>
        <authorList>
            <person name="Carrasco G."/>
            <person name="Monzon S."/>
            <person name="Sansegundo M."/>
            <person name="Garcia E."/>
            <person name="Garrido N."/>
            <person name="Medina M.J."/>
            <person name="Villalon P."/>
            <person name="Ramirez-Arocha A.C."/>
            <person name="Jimenez P."/>
            <person name="Cuesta I."/>
            <person name="Valdezate S."/>
        </authorList>
    </citation>
    <scope>NUCLEOTIDE SEQUENCE [LARGE SCALE GENOMIC DNA]</scope>
    <source>
        <strain evidence="1 2">CNM20110649</strain>
    </source>
</reference>